<protein>
    <submittedName>
        <fullName evidence="2">Uncharacterized protein</fullName>
    </submittedName>
</protein>
<organism evidence="2 3">
    <name type="scientific">Mucuna pruriens</name>
    <name type="common">Velvet bean</name>
    <name type="synonym">Dolichos pruriens</name>
    <dbReference type="NCBI Taxonomy" id="157652"/>
    <lineage>
        <taxon>Eukaryota</taxon>
        <taxon>Viridiplantae</taxon>
        <taxon>Streptophyta</taxon>
        <taxon>Embryophyta</taxon>
        <taxon>Tracheophyta</taxon>
        <taxon>Spermatophyta</taxon>
        <taxon>Magnoliopsida</taxon>
        <taxon>eudicotyledons</taxon>
        <taxon>Gunneridae</taxon>
        <taxon>Pentapetalae</taxon>
        <taxon>rosids</taxon>
        <taxon>fabids</taxon>
        <taxon>Fabales</taxon>
        <taxon>Fabaceae</taxon>
        <taxon>Papilionoideae</taxon>
        <taxon>50 kb inversion clade</taxon>
        <taxon>NPAAA clade</taxon>
        <taxon>indigoferoid/millettioid clade</taxon>
        <taxon>Phaseoleae</taxon>
        <taxon>Mucuna</taxon>
    </lineage>
</organism>
<sequence>MFDECAGKLCSIIIDGGISVNVASSRLVDKLKLPTLAYPRPYKLQWLNSERKLTVTKQVSLTFTLGKYEDKVLCDVVPMEAIDILLGRPGQYDHKVTYDGVTNRFSFIHRGQKVTLKALSLKEVNEDHIKMILRKRKERKEKERKKMEKKKMTKASNKISLRTSHIGCHQSGG</sequence>
<proteinExistence type="predicted"/>
<dbReference type="Gene3D" id="2.40.70.10">
    <property type="entry name" value="Acid Proteases"/>
    <property type="match status" value="1"/>
</dbReference>
<dbReference type="AlphaFoldDB" id="A0A371HLD4"/>
<dbReference type="InterPro" id="IPR021109">
    <property type="entry name" value="Peptidase_aspartic_dom_sf"/>
</dbReference>
<dbReference type="PANTHER" id="PTHR35046:SF9">
    <property type="entry name" value="RNA-DIRECTED DNA POLYMERASE"/>
    <property type="match status" value="1"/>
</dbReference>
<name>A0A371HLD4_MUCPR</name>
<gene>
    <name evidence="2" type="ORF">CR513_12836</name>
</gene>
<feature type="non-terminal residue" evidence="2">
    <location>
        <position position="1"/>
    </location>
</feature>
<comment type="caution">
    <text evidence="2">The sequence shown here is derived from an EMBL/GenBank/DDBJ whole genome shotgun (WGS) entry which is preliminary data.</text>
</comment>
<keyword evidence="3" id="KW-1185">Reference proteome</keyword>
<evidence type="ECO:0000313" key="3">
    <source>
        <dbReference type="Proteomes" id="UP000257109"/>
    </source>
</evidence>
<evidence type="ECO:0000256" key="1">
    <source>
        <dbReference type="SAM" id="MobiDB-lite"/>
    </source>
</evidence>
<accession>A0A371HLD4</accession>
<dbReference type="Proteomes" id="UP000257109">
    <property type="component" value="Unassembled WGS sequence"/>
</dbReference>
<evidence type="ECO:0000313" key="2">
    <source>
        <dbReference type="EMBL" id="RDY03570.1"/>
    </source>
</evidence>
<dbReference type="EMBL" id="QJKJ01002272">
    <property type="protein sequence ID" value="RDY03570.1"/>
    <property type="molecule type" value="Genomic_DNA"/>
</dbReference>
<reference evidence="2" key="1">
    <citation type="submission" date="2018-05" db="EMBL/GenBank/DDBJ databases">
        <title>Draft genome of Mucuna pruriens seed.</title>
        <authorList>
            <person name="Nnadi N.E."/>
            <person name="Vos R."/>
            <person name="Hasami M.H."/>
            <person name="Devisetty U.K."/>
            <person name="Aguiy J.C."/>
        </authorList>
    </citation>
    <scope>NUCLEOTIDE SEQUENCE [LARGE SCALE GENOMIC DNA]</scope>
    <source>
        <strain evidence="2">JCA_2017</strain>
    </source>
</reference>
<dbReference type="CDD" id="cd00303">
    <property type="entry name" value="retropepsin_like"/>
    <property type="match status" value="1"/>
</dbReference>
<dbReference type="OrthoDB" id="1747743at2759"/>
<dbReference type="PANTHER" id="PTHR35046">
    <property type="entry name" value="ZINC KNUCKLE (CCHC-TYPE) FAMILY PROTEIN"/>
    <property type="match status" value="1"/>
</dbReference>
<feature type="compositionally biased region" description="Polar residues" evidence="1">
    <location>
        <begin position="154"/>
        <end position="163"/>
    </location>
</feature>
<feature type="region of interest" description="Disordered" evidence="1">
    <location>
        <begin position="138"/>
        <end position="173"/>
    </location>
</feature>